<dbReference type="Gene3D" id="3.40.50.10140">
    <property type="entry name" value="Toll/interleukin-1 receptor homology (TIR) domain"/>
    <property type="match status" value="1"/>
</dbReference>
<dbReference type="PROSITE" id="PS51534">
    <property type="entry name" value="SEFIR"/>
    <property type="match status" value="1"/>
</dbReference>
<keyword evidence="2" id="KW-0675">Receptor</keyword>
<dbReference type="SUPFAM" id="SSF52200">
    <property type="entry name" value="Toll/Interleukin receptor TIR domain"/>
    <property type="match status" value="1"/>
</dbReference>
<comment type="caution">
    <text evidence="2">The sequence shown here is derived from an EMBL/GenBank/DDBJ whole genome shotgun (WGS) entry which is preliminary data.</text>
</comment>
<reference evidence="2" key="2">
    <citation type="journal article" date="2023" name="Curr. Microbiol.">
        <title>Granulicatella seriolae sp. nov., a Novel Facultative Anaerobe Isolated from Yellowtail Marine Fish.</title>
        <authorList>
            <person name="Lee M."/>
            <person name="Choi Y.J."/>
            <person name="Farooq A."/>
            <person name="Jeong J.B."/>
            <person name="Jung M.Y."/>
        </authorList>
    </citation>
    <scope>NUCLEOTIDE SEQUENCE</scope>
    <source>
        <strain evidence="2">S8</strain>
    </source>
</reference>
<organism evidence="2 3">
    <name type="scientific">Granulicatella seriolae</name>
    <dbReference type="NCBI Taxonomy" id="2967226"/>
    <lineage>
        <taxon>Bacteria</taxon>
        <taxon>Bacillati</taxon>
        <taxon>Bacillota</taxon>
        <taxon>Bacilli</taxon>
        <taxon>Lactobacillales</taxon>
        <taxon>Carnobacteriaceae</taxon>
        <taxon>Granulicatella</taxon>
    </lineage>
</organism>
<dbReference type="RefSeq" id="WP_256944520.1">
    <property type="nucleotide sequence ID" value="NZ_JANHNZ010000002.1"/>
</dbReference>
<dbReference type="EMBL" id="JANHNZ010000002">
    <property type="protein sequence ID" value="MCQ9209402.1"/>
    <property type="molecule type" value="Genomic_DNA"/>
</dbReference>
<protein>
    <submittedName>
        <fullName evidence="2">Toll/interleukin-1 receptor domain-containing protein</fullName>
    </submittedName>
</protein>
<reference evidence="2" key="3">
    <citation type="journal article" date="2023" name="Microbiol. Resour. Announc.">
        <title>Draft Genome Sequence of Granulicatella sp. Strain S8, Isolated from a Marine Fish, Seriola quinqueradiata.</title>
        <authorList>
            <person name="Lee M."/>
            <person name="Farooq A."/>
            <person name="Jeong J.B."/>
            <person name="Jung M.Y."/>
        </authorList>
    </citation>
    <scope>NUCLEOTIDE SEQUENCE</scope>
    <source>
        <strain evidence="2">S8</strain>
    </source>
</reference>
<feature type="domain" description="SEFIR" evidence="1">
    <location>
        <begin position="4"/>
        <end position="131"/>
    </location>
</feature>
<evidence type="ECO:0000259" key="1">
    <source>
        <dbReference type="PROSITE" id="PS51534"/>
    </source>
</evidence>
<dbReference type="InterPro" id="IPR000157">
    <property type="entry name" value="TIR_dom"/>
</dbReference>
<evidence type="ECO:0000313" key="2">
    <source>
        <dbReference type="EMBL" id="MCQ9209402.1"/>
    </source>
</evidence>
<name>A0ABT1WM40_9LACT</name>
<accession>A0ABT1WM40</accession>
<evidence type="ECO:0000313" key="3">
    <source>
        <dbReference type="Proteomes" id="UP001059480"/>
    </source>
</evidence>
<proteinExistence type="predicted"/>
<dbReference type="InterPro" id="IPR035897">
    <property type="entry name" value="Toll_tir_struct_dom_sf"/>
</dbReference>
<dbReference type="Pfam" id="PF13676">
    <property type="entry name" value="TIR_2"/>
    <property type="match status" value="1"/>
</dbReference>
<keyword evidence="3" id="KW-1185">Reference proteome</keyword>
<sequence>MSTKPMVFISYSWDSDEHNNWVRKLHSILCANGVEALIDKYEVFLGSNLENYMKQGLNESKYVLCICSGEYLKKTNDPMTGVGKEIDIIKVSDKTDFIIPIIKNNQEKTLPNFLSGRWYSDFSDVILNGQDKNGIEKIRELLEHVFNVDDSLKSQGGSNPFEAILGNEIIVNTKINRSMYINPELTGTVEFDYSNNDKKYTFGTGEFSFTTQWSKASDTSIHAYNDSSNISHISIIKDLVELPEELPDVKELDFTSRTRTPKRGDGIVWLNTNGHFAITIVRDIMDDTRGDKIDWLKFDYRVYLTERNINLE</sequence>
<gene>
    <name evidence="2" type="ORF">NPA36_02455</name>
</gene>
<reference evidence="2" key="1">
    <citation type="submission" date="2022-07" db="EMBL/GenBank/DDBJ databases">
        <authorList>
            <person name="Jung M.-Y."/>
            <person name="Lee M."/>
        </authorList>
    </citation>
    <scope>NUCLEOTIDE SEQUENCE</scope>
    <source>
        <strain evidence="2">S8</strain>
    </source>
</reference>
<dbReference type="Proteomes" id="UP001059480">
    <property type="component" value="Unassembled WGS sequence"/>
</dbReference>
<dbReference type="InterPro" id="IPR013568">
    <property type="entry name" value="SEFIR_dom"/>
</dbReference>